<dbReference type="OrthoDB" id="5187898at2"/>
<dbReference type="EMBL" id="SLWN01000002">
    <property type="protein sequence ID" value="TCO34234.1"/>
    <property type="molecule type" value="Genomic_DNA"/>
</dbReference>
<evidence type="ECO:0000259" key="2">
    <source>
        <dbReference type="Pfam" id="PF13400"/>
    </source>
</evidence>
<gene>
    <name evidence="3" type="ORF">EV652_102300</name>
</gene>
<dbReference type="AlphaFoldDB" id="A0A4R2HSH1"/>
<organism evidence="3 4">
    <name type="scientific">Kribbella steppae</name>
    <dbReference type="NCBI Taxonomy" id="2512223"/>
    <lineage>
        <taxon>Bacteria</taxon>
        <taxon>Bacillati</taxon>
        <taxon>Actinomycetota</taxon>
        <taxon>Actinomycetes</taxon>
        <taxon>Propionibacteriales</taxon>
        <taxon>Kribbellaceae</taxon>
        <taxon>Kribbella</taxon>
    </lineage>
</organism>
<dbReference type="Proteomes" id="UP000294508">
    <property type="component" value="Unassembled WGS sequence"/>
</dbReference>
<keyword evidence="1" id="KW-1133">Transmembrane helix</keyword>
<evidence type="ECO:0000313" key="4">
    <source>
        <dbReference type="Proteomes" id="UP000294508"/>
    </source>
</evidence>
<reference evidence="3 4" key="1">
    <citation type="journal article" date="2015" name="Stand. Genomic Sci.">
        <title>Genomic Encyclopedia of Bacterial and Archaeal Type Strains, Phase III: the genomes of soil and plant-associated and newly described type strains.</title>
        <authorList>
            <person name="Whitman W.B."/>
            <person name="Woyke T."/>
            <person name="Klenk H.P."/>
            <person name="Zhou Y."/>
            <person name="Lilburn T.G."/>
            <person name="Beck B.J."/>
            <person name="De Vos P."/>
            <person name="Vandamme P."/>
            <person name="Eisen J.A."/>
            <person name="Garrity G."/>
            <person name="Hugenholtz P."/>
            <person name="Kyrpides N.C."/>
        </authorList>
    </citation>
    <scope>NUCLEOTIDE SEQUENCE [LARGE SCALE GENOMIC DNA]</scope>
    <source>
        <strain evidence="3 4">VKM Ac-2572</strain>
    </source>
</reference>
<name>A0A4R2HSH1_9ACTN</name>
<evidence type="ECO:0000256" key="1">
    <source>
        <dbReference type="SAM" id="Phobius"/>
    </source>
</evidence>
<dbReference type="InterPro" id="IPR028087">
    <property type="entry name" value="Tad_N"/>
</dbReference>
<keyword evidence="4" id="KW-1185">Reference proteome</keyword>
<feature type="transmembrane region" description="Helical" evidence="1">
    <location>
        <begin position="21"/>
        <end position="45"/>
    </location>
</feature>
<protein>
    <submittedName>
        <fullName evidence="3">Putative Flp pilus-assembly TadE/G-like protein</fullName>
    </submittedName>
</protein>
<sequence length="368" mass="37340">MRDLVPPFVRPMMRLLGRDDRGAFGVLIGMLLGSGVLLGMAALTIDVGTLYQERAELQNGADSGSIAVAKSCVITSCTPGTAATYANLNAKDGVSAVTLVCGHDLKGGLPGCPGSSGAIYDCPSAPASGTNYVDVHTATLTTGGSSLLPPVFARALAGNAGYAGSTVLACARAMWGPALQTSNSLAMTLSLCAWTQATGGTPPTFGTDVRIFVRDAPNAPTCAGLSRPGEFGWLSDVGGCTAQVDLTNSGYITGSDPGKNISAECQAALTSYVANQTPIFIPIFDTTTGSGSGASYHLVGLAAFILTGYVNMNPLKDEIPAPFTKADCPNGKTTPSCIFGHFTQALVPMTTTVGGGTYFGATAIKLAG</sequence>
<feature type="domain" description="Putative Flp pilus-assembly TadG-like N-terminal" evidence="2">
    <location>
        <begin position="30"/>
        <end position="69"/>
    </location>
</feature>
<dbReference type="RefSeq" id="WP_132208032.1">
    <property type="nucleotide sequence ID" value="NZ_SLWN01000002.1"/>
</dbReference>
<proteinExistence type="predicted"/>
<comment type="caution">
    <text evidence="3">The sequence shown here is derived from an EMBL/GenBank/DDBJ whole genome shotgun (WGS) entry which is preliminary data.</text>
</comment>
<keyword evidence="1" id="KW-0812">Transmembrane</keyword>
<keyword evidence="1" id="KW-0472">Membrane</keyword>
<dbReference type="Pfam" id="PF13400">
    <property type="entry name" value="Tad"/>
    <property type="match status" value="1"/>
</dbReference>
<evidence type="ECO:0000313" key="3">
    <source>
        <dbReference type="EMBL" id="TCO34234.1"/>
    </source>
</evidence>
<accession>A0A4R2HSH1</accession>